<organism evidence="2 3">
    <name type="scientific">Trapa natans</name>
    <name type="common">Water chestnut</name>
    <dbReference type="NCBI Taxonomy" id="22666"/>
    <lineage>
        <taxon>Eukaryota</taxon>
        <taxon>Viridiplantae</taxon>
        <taxon>Streptophyta</taxon>
        <taxon>Embryophyta</taxon>
        <taxon>Tracheophyta</taxon>
        <taxon>Spermatophyta</taxon>
        <taxon>Magnoliopsida</taxon>
        <taxon>eudicotyledons</taxon>
        <taxon>Gunneridae</taxon>
        <taxon>Pentapetalae</taxon>
        <taxon>rosids</taxon>
        <taxon>malvids</taxon>
        <taxon>Myrtales</taxon>
        <taxon>Lythraceae</taxon>
        <taxon>Trapa</taxon>
    </lineage>
</organism>
<dbReference type="EMBL" id="JAXQNO010000014">
    <property type="protein sequence ID" value="KAK4784093.1"/>
    <property type="molecule type" value="Genomic_DNA"/>
</dbReference>
<feature type="compositionally biased region" description="Low complexity" evidence="1">
    <location>
        <begin position="51"/>
        <end position="66"/>
    </location>
</feature>
<evidence type="ECO:0000256" key="1">
    <source>
        <dbReference type="SAM" id="MobiDB-lite"/>
    </source>
</evidence>
<dbReference type="AlphaFoldDB" id="A0AAN7LA95"/>
<keyword evidence="3" id="KW-1185">Reference proteome</keyword>
<dbReference type="Proteomes" id="UP001346149">
    <property type="component" value="Unassembled WGS sequence"/>
</dbReference>
<accession>A0AAN7LA95</accession>
<sequence>MATVEVVPAQQTAFVEEKVEIVQPIKVEEAIVDAAPLEDKPADDQKEADAADSVAVEVEAETVTVTETEEQPPVEEPAKAVEEAGDDEKKVGEETEEKKAEVTETTKGAAEPEEDEKQAETEPKEEADEAVEKTE</sequence>
<feature type="region of interest" description="Disordered" evidence="1">
    <location>
        <begin position="35"/>
        <end position="135"/>
    </location>
</feature>
<protein>
    <submittedName>
        <fullName evidence="2">Uncharacterized protein</fullName>
    </submittedName>
</protein>
<reference evidence="2 3" key="1">
    <citation type="journal article" date="2023" name="Hortic Res">
        <title>Pangenome of water caltrop reveals structural variations and asymmetric subgenome divergence after allopolyploidization.</title>
        <authorList>
            <person name="Zhang X."/>
            <person name="Chen Y."/>
            <person name="Wang L."/>
            <person name="Yuan Y."/>
            <person name="Fang M."/>
            <person name="Shi L."/>
            <person name="Lu R."/>
            <person name="Comes H.P."/>
            <person name="Ma Y."/>
            <person name="Chen Y."/>
            <person name="Huang G."/>
            <person name="Zhou Y."/>
            <person name="Zheng Z."/>
            <person name="Qiu Y."/>
        </authorList>
    </citation>
    <scope>NUCLEOTIDE SEQUENCE [LARGE SCALE GENOMIC DNA]</scope>
    <source>
        <strain evidence="2">F231</strain>
    </source>
</reference>
<comment type="caution">
    <text evidence="2">The sequence shown here is derived from an EMBL/GenBank/DDBJ whole genome shotgun (WGS) entry which is preliminary data.</text>
</comment>
<gene>
    <name evidence="2" type="ORF">SAY86_018461</name>
</gene>
<proteinExistence type="predicted"/>
<name>A0AAN7LA95_TRANT</name>
<feature type="compositionally biased region" description="Basic and acidic residues" evidence="1">
    <location>
        <begin position="118"/>
        <end position="135"/>
    </location>
</feature>
<evidence type="ECO:0000313" key="2">
    <source>
        <dbReference type="EMBL" id="KAK4784093.1"/>
    </source>
</evidence>
<evidence type="ECO:0000313" key="3">
    <source>
        <dbReference type="Proteomes" id="UP001346149"/>
    </source>
</evidence>
<feature type="compositionally biased region" description="Basic and acidic residues" evidence="1">
    <location>
        <begin position="37"/>
        <end position="49"/>
    </location>
</feature>
<feature type="compositionally biased region" description="Basic and acidic residues" evidence="1">
    <location>
        <begin position="76"/>
        <end position="104"/>
    </location>
</feature>